<dbReference type="InterPro" id="IPR009716">
    <property type="entry name" value="Ferroportin-1"/>
</dbReference>
<keyword evidence="5 7" id="KW-1133">Transmembrane helix</keyword>
<reference evidence="8 9" key="2">
    <citation type="journal article" date="2019" name="G3 (Bethesda)">
        <title>Hybrid Assembly of the Genome of the Entomopathogenic Nematode Steinernema carpocapsae Identifies the X-Chromosome.</title>
        <authorList>
            <person name="Serra L."/>
            <person name="Macchietto M."/>
            <person name="Macias-Munoz A."/>
            <person name="McGill C.J."/>
            <person name="Rodriguez I.M."/>
            <person name="Rodriguez B."/>
            <person name="Murad R."/>
            <person name="Mortazavi A."/>
        </authorList>
    </citation>
    <scope>NUCLEOTIDE SEQUENCE [LARGE SCALE GENOMIC DNA]</scope>
    <source>
        <strain evidence="8 9">ALL</strain>
    </source>
</reference>
<comment type="subcellular location">
    <subcellularLocation>
        <location evidence="1 7">Membrane</location>
        <topology evidence="1 7">Multi-pass membrane protein</topology>
    </subcellularLocation>
</comment>
<evidence type="ECO:0000313" key="9">
    <source>
        <dbReference type="Proteomes" id="UP000298663"/>
    </source>
</evidence>
<dbReference type="Proteomes" id="UP000298663">
    <property type="component" value="Unassembled WGS sequence"/>
</dbReference>
<feature type="transmembrane region" description="Helical" evidence="7">
    <location>
        <begin position="349"/>
        <end position="367"/>
    </location>
</feature>
<proteinExistence type="inferred from homology"/>
<dbReference type="PANTHER" id="PTHR11660">
    <property type="entry name" value="SOLUTE CARRIER FAMILY 40 MEMBER"/>
    <property type="match status" value="1"/>
</dbReference>
<dbReference type="SUPFAM" id="SSF103473">
    <property type="entry name" value="MFS general substrate transporter"/>
    <property type="match status" value="1"/>
</dbReference>
<dbReference type="GO" id="GO:0016020">
    <property type="term" value="C:membrane"/>
    <property type="evidence" value="ECO:0007669"/>
    <property type="project" value="UniProtKB-SubCell"/>
</dbReference>
<gene>
    <name evidence="8" type="ORF">L596_019856</name>
</gene>
<accession>A0A4U5MRT8</accession>
<evidence type="ECO:0000256" key="3">
    <source>
        <dbReference type="ARBA" id="ARBA00022448"/>
    </source>
</evidence>
<feature type="transmembrane region" description="Helical" evidence="7">
    <location>
        <begin position="182"/>
        <end position="203"/>
    </location>
</feature>
<reference evidence="8 9" key="1">
    <citation type="journal article" date="2015" name="Genome Biol.">
        <title>Comparative genomics of Steinernema reveals deeply conserved gene regulatory networks.</title>
        <authorList>
            <person name="Dillman A.R."/>
            <person name="Macchietto M."/>
            <person name="Porter C.F."/>
            <person name="Rogers A."/>
            <person name="Williams B."/>
            <person name="Antoshechkin I."/>
            <person name="Lee M.M."/>
            <person name="Goodwin Z."/>
            <person name="Lu X."/>
            <person name="Lewis E.E."/>
            <person name="Goodrich-Blair H."/>
            <person name="Stock S.P."/>
            <person name="Adams B.J."/>
            <person name="Sternberg P.W."/>
            <person name="Mortazavi A."/>
        </authorList>
    </citation>
    <scope>NUCLEOTIDE SEQUENCE [LARGE SCALE GENOMIC DNA]</scope>
    <source>
        <strain evidence="8 9">ALL</strain>
    </source>
</reference>
<keyword evidence="9" id="KW-1185">Reference proteome</keyword>
<comment type="function">
    <text evidence="7">May be involved in iron transport and iron homeostasis.</text>
</comment>
<name>A0A4U5MRT8_STECR</name>
<feature type="transmembrane region" description="Helical" evidence="7">
    <location>
        <begin position="99"/>
        <end position="117"/>
    </location>
</feature>
<dbReference type="InterPro" id="IPR036259">
    <property type="entry name" value="MFS_trans_sf"/>
</dbReference>
<comment type="similarity">
    <text evidence="2 7">Belongs to the ferroportin (FP) (TC 2.A.100) family. SLC40A subfamily.</text>
</comment>
<keyword evidence="3 7" id="KW-0813">Transport</keyword>
<organism evidence="8 9">
    <name type="scientific">Steinernema carpocapsae</name>
    <name type="common">Entomopathogenic nematode</name>
    <dbReference type="NCBI Taxonomy" id="34508"/>
    <lineage>
        <taxon>Eukaryota</taxon>
        <taxon>Metazoa</taxon>
        <taxon>Ecdysozoa</taxon>
        <taxon>Nematoda</taxon>
        <taxon>Chromadorea</taxon>
        <taxon>Rhabditida</taxon>
        <taxon>Tylenchina</taxon>
        <taxon>Panagrolaimomorpha</taxon>
        <taxon>Strongyloidoidea</taxon>
        <taxon>Steinernematidae</taxon>
        <taxon>Steinernema</taxon>
    </lineage>
</organism>
<keyword evidence="4 7" id="KW-0812">Transmembrane</keyword>
<dbReference type="GO" id="GO:0005381">
    <property type="term" value="F:iron ion transmembrane transporter activity"/>
    <property type="evidence" value="ECO:0007669"/>
    <property type="project" value="UniProtKB-UniRule"/>
</dbReference>
<dbReference type="AlphaFoldDB" id="A0A4U5MRT8"/>
<keyword evidence="6 7" id="KW-0472">Membrane</keyword>
<feature type="transmembrane region" description="Helical" evidence="7">
    <location>
        <begin position="307"/>
        <end position="329"/>
    </location>
</feature>
<feature type="transmembrane region" description="Helical" evidence="7">
    <location>
        <begin position="274"/>
        <end position="295"/>
    </location>
</feature>
<dbReference type="Pfam" id="PF06963">
    <property type="entry name" value="FPN1"/>
    <property type="match status" value="1"/>
</dbReference>
<keyword evidence="7" id="KW-0406">Ion transport</keyword>
<evidence type="ECO:0000256" key="6">
    <source>
        <dbReference type="ARBA" id="ARBA00023136"/>
    </source>
</evidence>
<feature type="transmembrane region" description="Helical" evidence="7">
    <location>
        <begin position="72"/>
        <end position="93"/>
    </location>
</feature>
<evidence type="ECO:0000256" key="5">
    <source>
        <dbReference type="ARBA" id="ARBA00022989"/>
    </source>
</evidence>
<dbReference type="PANTHER" id="PTHR11660:SF57">
    <property type="entry name" value="SOLUTE CARRIER FAMILY 40 MEMBER"/>
    <property type="match status" value="1"/>
</dbReference>
<comment type="caution">
    <text evidence="7">Lacks conserved residue(s) required for the propagation of feature annotation.</text>
</comment>
<evidence type="ECO:0000256" key="1">
    <source>
        <dbReference type="ARBA" id="ARBA00004141"/>
    </source>
</evidence>
<evidence type="ECO:0000256" key="2">
    <source>
        <dbReference type="ARBA" id="ARBA00006279"/>
    </source>
</evidence>
<evidence type="ECO:0000256" key="4">
    <source>
        <dbReference type="ARBA" id="ARBA00022692"/>
    </source>
</evidence>
<dbReference type="STRING" id="34508.A0A4U5MRT8"/>
<sequence>MTGTSTYFSQLYLAYGISTAGDRLWSFAVIFLLEYLGGIRLVGINQLVEGVTSMLLSGYVGNWLDRHDRKTGALTVVAANNLSVAISAGLLALCMTIDFSSVLYTWLLIASILFSALSRCASDGEALAFTKDWIVVMAKRETKDCLSVRNATMRTIDQCAAVLASLIVGYLIVIFDHTTACFIFMAWNLITWIAEAYLLCLVYSSVEELGVRQQVSSDLNDRKNTVNFCQMWSYYWNQEILLAALGLALLYMTVLFIGGIAVSYGRSQGIAENVLGIFNAGSAVLGFTGAFFYAFFERRIGLKKTGLVGMMSLEIFLVVCLISVFLPGSPYGPSEYFSQLTFEVMPGSISVKFVVSGLVGFVSKRFYRSLTND</sequence>
<dbReference type="OrthoDB" id="648861at2759"/>
<dbReference type="EMBL" id="AZBU02000006">
    <property type="protein sequence ID" value="TKR72409.1"/>
    <property type="molecule type" value="Genomic_DNA"/>
</dbReference>
<evidence type="ECO:0000313" key="8">
    <source>
        <dbReference type="EMBL" id="TKR72409.1"/>
    </source>
</evidence>
<feature type="transmembrane region" description="Helical" evidence="7">
    <location>
        <begin position="159"/>
        <end position="176"/>
    </location>
</feature>
<evidence type="ECO:0000256" key="7">
    <source>
        <dbReference type="RuleBase" id="RU365065"/>
    </source>
</evidence>
<feature type="transmembrane region" description="Helical" evidence="7">
    <location>
        <begin position="240"/>
        <end position="262"/>
    </location>
</feature>
<comment type="caution">
    <text evidence="8">The sequence shown here is derived from an EMBL/GenBank/DDBJ whole genome shotgun (WGS) entry which is preliminary data.</text>
</comment>
<protein>
    <recommendedName>
        <fullName evidence="7">Solute carrier family 40 member</fullName>
    </recommendedName>
</protein>